<reference evidence="1" key="1">
    <citation type="journal article" date="2019" name="Sci. Rep.">
        <title>Draft genome of Tanacetum cinerariifolium, the natural source of mosquito coil.</title>
        <authorList>
            <person name="Yamashiro T."/>
            <person name="Shiraishi A."/>
            <person name="Satake H."/>
            <person name="Nakayama K."/>
        </authorList>
    </citation>
    <scope>NUCLEOTIDE SEQUENCE</scope>
</reference>
<comment type="caution">
    <text evidence="1">The sequence shown here is derived from an EMBL/GenBank/DDBJ whole genome shotgun (WGS) entry which is preliminary data.</text>
</comment>
<dbReference type="UniPathway" id="UPA00988"/>
<proteinExistence type="predicted"/>
<dbReference type="InterPro" id="IPR006849">
    <property type="entry name" value="Elp1"/>
</dbReference>
<dbReference type="GO" id="GO:0005829">
    <property type="term" value="C:cytosol"/>
    <property type="evidence" value="ECO:0007669"/>
    <property type="project" value="TreeGrafter"/>
</dbReference>
<gene>
    <name evidence="1" type="ORF">Tci_026826</name>
</gene>
<dbReference type="GO" id="GO:0002926">
    <property type="term" value="P:tRNA wobble base 5-methoxycarbonylmethyl-2-thiouridinylation"/>
    <property type="evidence" value="ECO:0007669"/>
    <property type="project" value="TreeGrafter"/>
</dbReference>
<organism evidence="1">
    <name type="scientific">Tanacetum cinerariifolium</name>
    <name type="common">Dalmatian daisy</name>
    <name type="synonym">Chrysanthemum cinerariifolium</name>
    <dbReference type="NCBI Taxonomy" id="118510"/>
    <lineage>
        <taxon>Eukaryota</taxon>
        <taxon>Viridiplantae</taxon>
        <taxon>Streptophyta</taxon>
        <taxon>Embryophyta</taxon>
        <taxon>Tracheophyta</taxon>
        <taxon>Spermatophyta</taxon>
        <taxon>Magnoliopsida</taxon>
        <taxon>eudicotyledons</taxon>
        <taxon>Gunneridae</taxon>
        <taxon>Pentapetalae</taxon>
        <taxon>asterids</taxon>
        <taxon>campanulids</taxon>
        <taxon>Asterales</taxon>
        <taxon>Asteraceae</taxon>
        <taxon>Asteroideae</taxon>
        <taxon>Anthemideae</taxon>
        <taxon>Anthemidinae</taxon>
        <taxon>Tanacetum</taxon>
    </lineage>
</organism>
<dbReference type="PANTHER" id="PTHR12747">
    <property type="entry name" value="ELONGATOR COMPLEX PROTEIN 1"/>
    <property type="match status" value="1"/>
</dbReference>
<dbReference type="PANTHER" id="PTHR12747:SF0">
    <property type="entry name" value="ELONGATOR COMPLEX PROTEIN 1"/>
    <property type="match status" value="1"/>
</dbReference>
<accession>A0A6L2KZA7</accession>
<name>A0A6L2KZA7_TANCI</name>
<dbReference type="GO" id="GO:0033588">
    <property type="term" value="C:elongator holoenzyme complex"/>
    <property type="evidence" value="ECO:0007669"/>
    <property type="project" value="InterPro"/>
</dbReference>
<dbReference type="GO" id="GO:0000049">
    <property type="term" value="F:tRNA binding"/>
    <property type="evidence" value="ECO:0007669"/>
    <property type="project" value="TreeGrafter"/>
</dbReference>
<dbReference type="AlphaFoldDB" id="A0A6L2KZA7"/>
<dbReference type="EMBL" id="BKCJ010003398">
    <property type="protein sequence ID" value="GEU54848.1"/>
    <property type="molecule type" value="Genomic_DNA"/>
</dbReference>
<evidence type="ECO:0000313" key="1">
    <source>
        <dbReference type="EMBL" id="GEU54848.1"/>
    </source>
</evidence>
<sequence length="188" mass="21466">MCSRGPEMLRVKSLPNHPLISYNLQTLQKTTENDMRNSNNLVTTRNELLRTISEKEEPIRVIEQCKSSNHVSGFLFRIGFKFRIPDEEMALVDHLKGMSLASGAARELKSLLACLVMIGKEDIARKLQRVGENFQLSQKAAVKLAEDAMACDIVDEHVFVLELYIKKLRNELLQSEEFSWQSKVFVTP</sequence>
<protein>
    <submittedName>
        <fullName evidence="1">IKI3-like protein</fullName>
    </submittedName>
</protein>